<dbReference type="GO" id="GO:0006753">
    <property type="term" value="P:nucleoside phosphate metabolic process"/>
    <property type="evidence" value="ECO:0007669"/>
    <property type="project" value="TreeGrafter"/>
</dbReference>
<dbReference type="SUPFAM" id="SSF55811">
    <property type="entry name" value="Nudix"/>
    <property type="match status" value="1"/>
</dbReference>
<dbReference type="PATRIC" id="fig|662479.7.peg.3448"/>
<dbReference type="Proteomes" id="UP000011550">
    <property type="component" value="Unassembled WGS sequence"/>
</dbReference>
<name>M0I2Y6_9EURY</name>
<dbReference type="InterPro" id="IPR015797">
    <property type="entry name" value="NUDIX_hydrolase-like_dom_sf"/>
</dbReference>
<gene>
    <name evidence="4" type="ORF">C440_16981</name>
</gene>
<dbReference type="InterPro" id="IPR000086">
    <property type="entry name" value="NUDIX_hydrolase_dom"/>
</dbReference>
<evidence type="ECO:0000256" key="2">
    <source>
        <dbReference type="ARBA" id="ARBA00022801"/>
    </source>
</evidence>
<keyword evidence="5" id="KW-1185">Reference proteome</keyword>
<keyword evidence="2" id="KW-0378">Hydrolase</keyword>
<comment type="cofactor">
    <cofactor evidence="1">
        <name>Mg(2+)</name>
        <dbReference type="ChEBI" id="CHEBI:18420"/>
    </cofactor>
</comment>
<evidence type="ECO:0000313" key="5">
    <source>
        <dbReference type="Proteomes" id="UP000011550"/>
    </source>
</evidence>
<reference evidence="4 5" key="1">
    <citation type="journal article" date="2014" name="PLoS Genet.">
        <title>Phylogenetically driven sequencing of extremely halophilic archaea reveals strategies for static and dynamic osmo-response.</title>
        <authorList>
            <person name="Becker E.A."/>
            <person name="Seitzer P.M."/>
            <person name="Tritt A."/>
            <person name="Larsen D."/>
            <person name="Krusor M."/>
            <person name="Yao A.I."/>
            <person name="Wu D."/>
            <person name="Madern D."/>
            <person name="Eisen J.A."/>
            <person name="Darling A.E."/>
            <person name="Facciotti M.T."/>
        </authorList>
    </citation>
    <scope>NUCLEOTIDE SEQUENCE [LARGE SCALE GENOMIC DNA]</scope>
    <source>
        <strain evidence="4 5">ATCC BAA-1512</strain>
    </source>
</reference>
<dbReference type="AlphaFoldDB" id="M0I2Y6"/>
<feature type="domain" description="Nudix hydrolase" evidence="3">
    <location>
        <begin position="66"/>
        <end position="196"/>
    </location>
</feature>
<dbReference type="EMBL" id="AOLN01000019">
    <property type="protein sequence ID" value="ELZ90393.1"/>
    <property type="molecule type" value="Genomic_DNA"/>
</dbReference>
<evidence type="ECO:0000259" key="3">
    <source>
        <dbReference type="PROSITE" id="PS51462"/>
    </source>
</evidence>
<dbReference type="STRING" id="662479.C440_16981"/>
<accession>M0I2Y6</accession>
<dbReference type="PROSITE" id="PS51462">
    <property type="entry name" value="NUDIX"/>
    <property type="match status" value="1"/>
</dbReference>
<sequence>MVSFRTGPSAPTATFLHAPPSRDVMTDDLAWETTDTRIDYSCPGFDIRMDDVRLPDGTETDFHYVDEPAAVVVLPFTPDGDIVAIDEWRQAVGRTNRGLPAGGTEEDDSDYAAAAHRELTEETGYEADTMDPLVTVEPANGIANSVHHYFVARGCEPGADQHLDFNESIRPTTVAYDDLRQSVLAGDVRDARTVLGVLYYELAGE</sequence>
<organism evidence="4 5">
    <name type="scientific">Haloferax mucosum ATCC BAA-1512</name>
    <dbReference type="NCBI Taxonomy" id="662479"/>
    <lineage>
        <taxon>Archaea</taxon>
        <taxon>Methanobacteriati</taxon>
        <taxon>Methanobacteriota</taxon>
        <taxon>Stenosarchaea group</taxon>
        <taxon>Halobacteria</taxon>
        <taxon>Halobacteriales</taxon>
        <taxon>Haloferacaceae</taxon>
        <taxon>Haloferax</taxon>
    </lineage>
</organism>
<dbReference type="PANTHER" id="PTHR11839:SF18">
    <property type="entry name" value="NUDIX HYDROLASE DOMAIN-CONTAINING PROTEIN"/>
    <property type="match status" value="1"/>
</dbReference>
<dbReference type="PANTHER" id="PTHR11839">
    <property type="entry name" value="UDP/ADP-SUGAR PYROPHOSPHATASE"/>
    <property type="match status" value="1"/>
</dbReference>
<protein>
    <submittedName>
        <fullName evidence="4">ADP-ribose pyrophosphatase, Mut/nudix family protein</fullName>
    </submittedName>
</protein>
<dbReference type="CDD" id="cd03424">
    <property type="entry name" value="NUDIX_ADPRase_Nudt5_UGPPase_Nudt14"/>
    <property type="match status" value="1"/>
</dbReference>
<dbReference type="Gene3D" id="3.90.79.10">
    <property type="entry name" value="Nucleoside Triphosphate Pyrophosphohydrolase"/>
    <property type="match status" value="1"/>
</dbReference>
<dbReference type="Pfam" id="PF00293">
    <property type="entry name" value="NUDIX"/>
    <property type="match status" value="1"/>
</dbReference>
<evidence type="ECO:0000313" key="4">
    <source>
        <dbReference type="EMBL" id="ELZ90393.1"/>
    </source>
</evidence>
<dbReference type="GO" id="GO:0016787">
    <property type="term" value="F:hydrolase activity"/>
    <property type="evidence" value="ECO:0007669"/>
    <property type="project" value="UniProtKB-KW"/>
</dbReference>
<proteinExistence type="predicted"/>
<comment type="caution">
    <text evidence="4">The sequence shown here is derived from an EMBL/GenBank/DDBJ whole genome shotgun (WGS) entry which is preliminary data.</text>
</comment>
<dbReference type="GO" id="GO:0019693">
    <property type="term" value="P:ribose phosphate metabolic process"/>
    <property type="evidence" value="ECO:0007669"/>
    <property type="project" value="TreeGrafter"/>
</dbReference>
<evidence type="ECO:0000256" key="1">
    <source>
        <dbReference type="ARBA" id="ARBA00001946"/>
    </source>
</evidence>